<evidence type="ECO:0000313" key="3">
    <source>
        <dbReference type="Proteomes" id="UP000324705"/>
    </source>
</evidence>
<dbReference type="GO" id="GO:0010020">
    <property type="term" value="P:chloroplast fission"/>
    <property type="evidence" value="ECO:0007669"/>
    <property type="project" value="InterPro"/>
</dbReference>
<dbReference type="PANTHER" id="PTHR36317">
    <property type="entry name" value="PROTEIN MULTIPLE CHLOROPLAST DIVISION SITE 1"/>
    <property type="match status" value="1"/>
</dbReference>
<evidence type="ECO:0000313" key="2">
    <source>
        <dbReference type="EMBL" id="VAH51813.1"/>
    </source>
</evidence>
<dbReference type="Gramene" id="TRITD2Bv1G220510.1">
    <property type="protein sequence ID" value="TRITD2Bv1G220510.1"/>
    <property type="gene ID" value="TRITD2Bv1G220510"/>
</dbReference>
<reference evidence="2 3" key="1">
    <citation type="submission" date="2017-09" db="EMBL/GenBank/DDBJ databases">
        <authorList>
            <consortium name="International Durum Wheat Genome Sequencing Consortium (IDWGSC)"/>
            <person name="Milanesi L."/>
        </authorList>
    </citation>
    <scope>NUCLEOTIDE SEQUENCE [LARGE SCALE GENOMIC DNA]</scope>
    <source>
        <strain evidence="3">cv. Svevo</strain>
    </source>
</reference>
<feature type="compositionally biased region" description="Polar residues" evidence="1">
    <location>
        <begin position="345"/>
        <end position="373"/>
    </location>
</feature>
<accession>A0A9R1RS78</accession>
<dbReference type="Proteomes" id="UP000324705">
    <property type="component" value="Chromosome 2B"/>
</dbReference>
<sequence length="395" mass="43465">MRLLRCFRSLQGRPRPRPSASDCAICCFLRLLRPPPLPPSSLTLKKKKKNSIPEHSQSQAISLASYPLHARAEMAPASASFAVSLSAPIRLIPPRCFRGRPRRSRPIRASSDTNGAPDGERRIGVLERRVGDLRALVASLPPAVVSIRKNIGLNSIAGFSFGIAFLAALARQVIIRTQQQDSSGSVSDLVRRGHLKSGQRGIAKPRVYSDPFNNSLVKIDEGTSTAQMFGKEYRMAPVRLTNEQQVMHQKRRSHAYQWKRPTVFLKEGDPLPPDVDPGTVRWIPVNHPFAAGSVEVDEETAKRNVYQKDGVPSRVKAEHEALRARLEASNDVTPFSSGPRGMQHSARSSKLSDEPSGNLQQSKPDMVNDQNGQPMLEPEPESSDNGSLSKSLEGQ</sequence>
<dbReference type="InterPro" id="IPR034572">
    <property type="entry name" value="MCD1"/>
</dbReference>
<dbReference type="AlphaFoldDB" id="A0A9R1RS78"/>
<evidence type="ECO:0000256" key="1">
    <source>
        <dbReference type="SAM" id="MobiDB-lite"/>
    </source>
</evidence>
<feature type="region of interest" description="Disordered" evidence="1">
    <location>
        <begin position="295"/>
        <end position="395"/>
    </location>
</feature>
<dbReference type="PANTHER" id="PTHR36317:SF1">
    <property type="entry name" value="PROTEIN MULTIPLE CHLOROPLAST DIVISION SITE 1"/>
    <property type="match status" value="1"/>
</dbReference>
<dbReference type="EMBL" id="LT934114">
    <property type="protein sequence ID" value="VAH51813.1"/>
    <property type="molecule type" value="Genomic_DNA"/>
</dbReference>
<feature type="region of interest" description="Disordered" evidence="1">
    <location>
        <begin position="96"/>
        <end position="120"/>
    </location>
</feature>
<feature type="compositionally biased region" description="Basic residues" evidence="1">
    <location>
        <begin position="97"/>
        <end position="106"/>
    </location>
</feature>
<gene>
    <name evidence="2" type="ORF">TRITD_2Bv1G220510</name>
</gene>
<evidence type="ECO:0008006" key="4">
    <source>
        <dbReference type="Google" id="ProtNLM"/>
    </source>
</evidence>
<organism evidence="2 3">
    <name type="scientific">Triticum turgidum subsp. durum</name>
    <name type="common">Durum wheat</name>
    <name type="synonym">Triticum durum</name>
    <dbReference type="NCBI Taxonomy" id="4567"/>
    <lineage>
        <taxon>Eukaryota</taxon>
        <taxon>Viridiplantae</taxon>
        <taxon>Streptophyta</taxon>
        <taxon>Embryophyta</taxon>
        <taxon>Tracheophyta</taxon>
        <taxon>Spermatophyta</taxon>
        <taxon>Magnoliopsida</taxon>
        <taxon>Liliopsida</taxon>
        <taxon>Poales</taxon>
        <taxon>Poaceae</taxon>
        <taxon>BOP clade</taxon>
        <taxon>Pooideae</taxon>
        <taxon>Triticodae</taxon>
        <taxon>Triticeae</taxon>
        <taxon>Triticinae</taxon>
        <taxon>Triticum</taxon>
    </lineage>
</organism>
<keyword evidence="3" id="KW-1185">Reference proteome</keyword>
<dbReference type="GO" id="GO:0009706">
    <property type="term" value="C:chloroplast inner membrane"/>
    <property type="evidence" value="ECO:0007669"/>
    <property type="project" value="TreeGrafter"/>
</dbReference>
<protein>
    <recommendedName>
        <fullName evidence="4">Protein MULTIPLE CHLOROPLAST DIVISION SITE 1</fullName>
    </recommendedName>
</protein>
<name>A0A9R1RS78_TRITD</name>
<proteinExistence type="predicted"/>
<feature type="compositionally biased region" description="Basic and acidic residues" evidence="1">
    <location>
        <begin position="315"/>
        <end position="328"/>
    </location>
</feature>
<feature type="compositionally biased region" description="Polar residues" evidence="1">
    <location>
        <begin position="383"/>
        <end position="395"/>
    </location>
</feature>
<dbReference type="OMA" id="DCAICCF"/>